<proteinExistence type="predicted"/>
<dbReference type="EMBL" id="JACCKX010000001">
    <property type="protein sequence ID" value="NZA00740.1"/>
    <property type="molecule type" value="Genomic_DNA"/>
</dbReference>
<evidence type="ECO:0000313" key="2">
    <source>
        <dbReference type="Proteomes" id="UP000589716"/>
    </source>
</evidence>
<protein>
    <submittedName>
        <fullName evidence="1">Uncharacterized protein</fullName>
    </submittedName>
</protein>
<dbReference type="Proteomes" id="UP000589716">
    <property type="component" value="Unassembled WGS sequence"/>
</dbReference>
<gene>
    <name evidence="1" type="ORF">H0I39_01210</name>
</gene>
<accession>A0A853IV24</accession>
<evidence type="ECO:0000313" key="1">
    <source>
        <dbReference type="EMBL" id="NZA00740.1"/>
    </source>
</evidence>
<comment type="caution">
    <text evidence="1">The sequence shown here is derived from an EMBL/GenBank/DDBJ whole genome shotgun (WGS) entry which is preliminary data.</text>
</comment>
<sequence length="78" mass="8864">MDPAFAGMTVMDALNWKWNEKLRRWPSRAAGRRFGGGQRHCRSCQRHQPQAAHRALRVVSIRIPAGSRRAPVLILSFA</sequence>
<dbReference type="AlphaFoldDB" id="A0A853IV24"/>
<organism evidence="1 2">
    <name type="scientific">Ottowia beijingensis</name>
    <dbReference type="NCBI Taxonomy" id="1207057"/>
    <lineage>
        <taxon>Bacteria</taxon>
        <taxon>Pseudomonadati</taxon>
        <taxon>Pseudomonadota</taxon>
        <taxon>Betaproteobacteria</taxon>
        <taxon>Burkholderiales</taxon>
        <taxon>Comamonadaceae</taxon>
        <taxon>Ottowia</taxon>
    </lineage>
</organism>
<reference evidence="1 2" key="1">
    <citation type="submission" date="2020-07" db="EMBL/GenBank/DDBJ databases">
        <authorList>
            <person name="Maaloum M."/>
        </authorList>
    </citation>
    <scope>NUCLEOTIDE SEQUENCE [LARGE SCALE GENOMIC DNA]</scope>
    <source>
        <strain evidence="1 2">GCS-AN-3</strain>
    </source>
</reference>
<keyword evidence="2" id="KW-1185">Reference proteome</keyword>
<name>A0A853IV24_9BURK</name>